<dbReference type="Proteomes" id="UP000315400">
    <property type="component" value="Unassembled WGS sequence"/>
</dbReference>
<organism evidence="1 2">
    <name type="scientific">Spiribacter salinus</name>
    <dbReference type="NCBI Taxonomy" id="1335746"/>
    <lineage>
        <taxon>Bacteria</taxon>
        <taxon>Pseudomonadati</taxon>
        <taxon>Pseudomonadota</taxon>
        <taxon>Gammaproteobacteria</taxon>
        <taxon>Chromatiales</taxon>
        <taxon>Ectothiorhodospiraceae</taxon>
        <taxon>Spiribacter</taxon>
    </lineage>
</organism>
<name>A0A540VR04_9GAMM</name>
<evidence type="ECO:0000313" key="1">
    <source>
        <dbReference type="EMBL" id="TQE99190.1"/>
    </source>
</evidence>
<evidence type="ECO:0000313" key="2">
    <source>
        <dbReference type="Proteomes" id="UP000315400"/>
    </source>
</evidence>
<proteinExistence type="predicted"/>
<sequence length="294" mass="33098">MQDHDANIDTTPIIARTAMLAALNISQWSARKFDKELTTELNVSKGARDDAARVNKLLVDSEVIKPVQKLANEVRGEFYHRTLPWGADGERIMPANIYTDWMQYFSAKQSEFNAAADHLAHTEYPAALERAKDRLGTMFNIDDYPDPADIRDKFDMGFGVRPVPTANDFRVNLSGEVGAAIRQQVRDDIERLTGQTVQHLWSQVGTMLTSIRDRLADPDARFKAALVENFTELVHDLDKLNVANDPDLDKLRNSAEKQLLALRDPEALRKDKATRQAAVAECDDLIDQFSGMWG</sequence>
<comment type="caution">
    <text evidence="1">The sequence shown here is derived from an EMBL/GenBank/DDBJ whole genome shotgun (WGS) entry which is preliminary data.</text>
</comment>
<evidence type="ECO:0008006" key="3">
    <source>
        <dbReference type="Google" id="ProtNLM"/>
    </source>
</evidence>
<gene>
    <name evidence="1" type="ORF">FKY71_09930</name>
</gene>
<dbReference type="EMBL" id="VIFK01000084">
    <property type="protein sequence ID" value="TQE99190.1"/>
    <property type="molecule type" value="Genomic_DNA"/>
</dbReference>
<accession>A0A540VR04</accession>
<dbReference type="AlphaFoldDB" id="A0A540VR04"/>
<reference evidence="1 2" key="1">
    <citation type="submission" date="2019-06" db="EMBL/GenBank/DDBJ databases">
        <title>Metagenome assembled Genome of Spiribacter salinus SL48-SHIP from the microbial mat of Salt Lake 48 (Novosibirsk region, Russia).</title>
        <authorList>
            <person name="Shipova A."/>
            <person name="Rozanov A.S."/>
            <person name="Bryanskaya A.V."/>
            <person name="Peltek S.E."/>
        </authorList>
    </citation>
    <scope>NUCLEOTIDE SEQUENCE [LARGE SCALE GENOMIC DNA]</scope>
    <source>
        <strain evidence="1">SL48-SHIP-2</strain>
    </source>
</reference>
<protein>
    <recommendedName>
        <fullName evidence="3">DUF3150 domain-containing protein</fullName>
    </recommendedName>
</protein>